<dbReference type="OrthoDB" id="6986040at2"/>
<dbReference type="Proteomes" id="UP000182272">
    <property type="component" value="Chromosome I"/>
</dbReference>
<dbReference type="AlphaFoldDB" id="A0A1H6P3U2"/>
<dbReference type="RefSeq" id="WP_019361501.1">
    <property type="nucleotide sequence ID" value="NZ_LT629972.1"/>
</dbReference>
<name>A0A1H6P3U2_9PSED</name>
<proteinExistence type="predicted"/>
<protein>
    <submittedName>
        <fullName evidence="1">Uncharacterized protein</fullName>
    </submittedName>
</protein>
<evidence type="ECO:0000313" key="2">
    <source>
        <dbReference type="Proteomes" id="UP000182272"/>
    </source>
</evidence>
<accession>A0A1H6P3U2</accession>
<evidence type="ECO:0000313" key="1">
    <source>
        <dbReference type="EMBL" id="SEI21446.1"/>
    </source>
</evidence>
<sequence>MSILTILLAQSPQGGAFNKNIGSFVSAFAVDNWPPHVEAVGEAPKGKVASDWPIKMAPREINVKTATSYSRDFYYRIHIRPVLLALGNVVSTQSSDVYVWNAFLEAHTLSAIEGIEEGVSLEGQPPLPILFNALQERIWQVKVGTNGATALDANIKWMFDGDLFAKLRVTANRIIAWTFAPDWADGVIERLTWATDILQSETGVEQRRALRLAPRREFEGPVIVDGRERQLLDLALFAWGARIWALPIWPDIQLTGTAIPAGVLTVPCQTTGLDFRAGGLAILRGESAFESETVEIDSIATTGLQLKRETQKSWPAGTRLYPVRSAQLVEQPTITRLTDMSSSADVRFELVEPSDWPAIMPTRLYRGSPVYEVPPDETEDLTNSYQRLLLTLDSGSAIPLTTDTANRAFPVQQHRWLELGRSERSALRSLLYALAGRQKAVWLPTHADDLTMQGVTTEVSTTLEVVNVGYTRFAGSKPGRRDIRVELLDGTVFHRRITASIEVDDNLERLALDTAFGRQVLATDVRRISWLVMCRLDSDTVEIEHMTDSQGLAATQLTFRGVRDDEF</sequence>
<organism evidence="1 2">
    <name type="scientific">Pseudomonas asplenii</name>
    <dbReference type="NCBI Taxonomy" id="53407"/>
    <lineage>
        <taxon>Bacteria</taxon>
        <taxon>Pseudomonadati</taxon>
        <taxon>Pseudomonadota</taxon>
        <taxon>Gammaproteobacteria</taxon>
        <taxon>Pseudomonadales</taxon>
        <taxon>Pseudomonadaceae</taxon>
        <taxon>Pseudomonas</taxon>
    </lineage>
</organism>
<dbReference type="EMBL" id="LT629972">
    <property type="protein sequence ID" value="SEI21446.1"/>
    <property type="molecule type" value="Genomic_DNA"/>
</dbReference>
<gene>
    <name evidence="1" type="ORF">SAMN05216581_4503</name>
</gene>
<reference evidence="1 2" key="1">
    <citation type="submission" date="2016-10" db="EMBL/GenBank/DDBJ databases">
        <authorList>
            <person name="de Groot N.N."/>
        </authorList>
    </citation>
    <scope>NUCLEOTIDE SEQUENCE [LARGE SCALE GENOMIC DNA]</scope>
    <source>
        <strain evidence="1 2">LMG 2158</strain>
    </source>
</reference>